<keyword evidence="3" id="KW-1185">Reference proteome</keyword>
<dbReference type="Proteomes" id="UP001642409">
    <property type="component" value="Unassembled WGS sequence"/>
</dbReference>
<evidence type="ECO:0000313" key="3">
    <source>
        <dbReference type="Proteomes" id="UP001642409"/>
    </source>
</evidence>
<dbReference type="EMBL" id="CAXDID020000550">
    <property type="protein sequence ID" value="CAL6101968.1"/>
    <property type="molecule type" value="Genomic_DNA"/>
</dbReference>
<gene>
    <name evidence="1" type="ORF">HINF_LOCUS11334</name>
    <name evidence="2" type="ORF">HINF_LOCUS71443</name>
</gene>
<dbReference type="EMBL" id="CATOUU010000292">
    <property type="protein sequence ID" value="CAI9923689.1"/>
    <property type="molecule type" value="Genomic_DNA"/>
</dbReference>
<sequence length="189" mass="22014">MPTNNTDRRLCELLQIYQCVTINEQFSRIIVSEYTGLEPHICEGRWYAEIKRCKKFGDAFDWKTMLNVIIRTYLQVKHCKTAVLQLIDDLLVKIQFSQLLKPEIIQPINKQCIQKHYSIISNLAGIEISNLTLEFHKNCQKISCYSSQTLSFSSPAEQLAISTYKNDLCVFQFSQSTFINELIYDENLL</sequence>
<evidence type="ECO:0000313" key="1">
    <source>
        <dbReference type="EMBL" id="CAI9923689.1"/>
    </source>
</evidence>
<protein>
    <submittedName>
        <fullName evidence="1">Uncharacterized protein</fullName>
    </submittedName>
</protein>
<reference evidence="2 3" key="2">
    <citation type="submission" date="2024-07" db="EMBL/GenBank/DDBJ databases">
        <authorList>
            <person name="Akdeniz Z."/>
        </authorList>
    </citation>
    <scope>NUCLEOTIDE SEQUENCE [LARGE SCALE GENOMIC DNA]</scope>
</reference>
<evidence type="ECO:0000313" key="2">
    <source>
        <dbReference type="EMBL" id="CAL6101968.1"/>
    </source>
</evidence>
<dbReference type="AlphaFoldDB" id="A0AA86NQQ6"/>
<organism evidence="1">
    <name type="scientific">Hexamita inflata</name>
    <dbReference type="NCBI Taxonomy" id="28002"/>
    <lineage>
        <taxon>Eukaryota</taxon>
        <taxon>Metamonada</taxon>
        <taxon>Diplomonadida</taxon>
        <taxon>Hexamitidae</taxon>
        <taxon>Hexamitinae</taxon>
        <taxon>Hexamita</taxon>
    </lineage>
</organism>
<name>A0AA86NQQ6_9EUKA</name>
<proteinExistence type="predicted"/>
<reference evidence="1" key="1">
    <citation type="submission" date="2023-06" db="EMBL/GenBank/DDBJ databases">
        <authorList>
            <person name="Kurt Z."/>
        </authorList>
    </citation>
    <scope>NUCLEOTIDE SEQUENCE</scope>
</reference>
<accession>A0AA86NQQ6</accession>
<comment type="caution">
    <text evidence="1">The sequence shown here is derived from an EMBL/GenBank/DDBJ whole genome shotgun (WGS) entry which is preliminary data.</text>
</comment>